<sequence length="206" mass="22180">MKRAREQCAVAASGASALQKENQQLRRDLQRQREELRQQQPDPDLLKDRRALQQDDGSESACVEGLEAELHLARVALVSIVPELEKRLGERDASLAEAQQRLGHLEAELEDERRSTRASGLRLLALFRPHVREGEAVWTEAESVVAAGGGAAGGLAPARQRRAATEPQATPAPQASVVAAGKEVDEGRRGPSAKEPPAMLVQAPAG</sequence>
<organism evidence="2">
    <name type="scientific">Alexandrium andersonii</name>
    <dbReference type="NCBI Taxonomy" id="327968"/>
    <lineage>
        <taxon>Eukaryota</taxon>
        <taxon>Sar</taxon>
        <taxon>Alveolata</taxon>
        <taxon>Dinophyceae</taxon>
        <taxon>Gonyaulacales</taxon>
        <taxon>Pyrocystaceae</taxon>
        <taxon>Alexandrium</taxon>
    </lineage>
</organism>
<gene>
    <name evidence="2" type="ORF">AAND1436_LOCUS7446</name>
</gene>
<feature type="region of interest" description="Disordered" evidence="1">
    <location>
        <begin position="1"/>
        <end position="58"/>
    </location>
</feature>
<evidence type="ECO:0000313" key="2">
    <source>
        <dbReference type="EMBL" id="CAD9379834.1"/>
    </source>
</evidence>
<protein>
    <submittedName>
        <fullName evidence="2">Uncharacterized protein</fullName>
    </submittedName>
</protein>
<reference evidence="2" key="1">
    <citation type="submission" date="2021-01" db="EMBL/GenBank/DDBJ databases">
        <authorList>
            <person name="Corre E."/>
            <person name="Pelletier E."/>
            <person name="Niang G."/>
            <person name="Scheremetjew M."/>
            <person name="Finn R."/>
            <person name="Kale V."/>
            <person name="Holt S."/>
            <person name="Cochrane G."/>
            <person name="Meng A."/>
            <person name="Brown T."/>
            <person name="Cohen L."/>
        </authorList>
    </citation>
    <scope>NUCLEOTIDE SEQUENCE</scope>
    <source>
        <strain evidence="2">CCMP2222</strain>
    </source>
</reference>
<feature type="compositionally biased region" description="Basic and acidic residues" evidence="1">
    <location>
        <begin position="44"/>
        <end position="53"/>
    </location>
</feature>
<feature type="region of interest" description="Disordered" evidence="1">
    <location>
        <begin position="150"/>
        <end position="206"/>
    </location>
</feature>
<accession>A0A7S2AWN6</accession>
<feature type="compositionally biased region" description="Low complexity" evidence="1">
    <location>
        <begin position="165"/>
        <end position="175"/>
    </location>
</feature>
<name>A0A7S2AWN6_9DINO</name>
<dbReference type="EMBL" id="HBGQ01014971">
    <property type="protein sequence ID" value="CAD9379834.1"/>
    <property type="molecule type" value="Transcribed_RNA"/>
</dbReference>
<proteinExistence type="predicted"/>
<evidence type="ECO:0000256" key="1">
    <source>
        <dbReference type="SAM" id="MobiDB-lite"/>
    </source>
</evidence>
<dbReference type="AlphaFoldDB" id="A0A7S2AWN6"/>
<feature type="compositionally biased region" description="Basic and acidic residues" evidence="1">
    <location>
        <begin position="23"/>
        <end position="37"/>
    </location>
</feature>